<evidence type="ECO:0000256" key="1">
    <source>
        <dbReference type="ARBA" id="ARBA00022529"/>
    </source>
</evidence>
<dbReference type="Gene3D" id="1.10.530.40">
    <property type="match status" value="1"/>
</dbReference>
<evidence type="ECO:0000313" key="6">
    <source>
        <dbReference type="Proteomes" id="UP000276133"/>
    </source>
</evidence>
<feature type="chain" id="PRO_5018196254" description="Pesticin C-terminal domain-containing protein" evidence="3">
    <location>
        <begin position="19"/>
        <end position="76"/>
    </location>
</feature>
<dbReference type="InterPro" id="IPR031922">
    <property type="entry name" value="Pesticin_C"/>
</dbReference>
<organism evidence="5 6">
    <name type="scientific">Brachionus plicatilis</name>
    <name type="common">Marine rotifer</name>
    <name type="synonym">Brachionus muelleri</name>
    <dbReference type="NCBI Taxonomy" id="10195"/>
    <lineage>
        <taxon>Eukaryota</taxon>
        <taxon>Metazoa</taxon>
        <taxon>Spiralia</taxon>
        <taxon>Gnathifera</taxon>
        <taxon>Rotifera</taxon>
        <taxon>Eurotatoria</taxon>
        <taxon>Monogononta</taxon>
        <taxon>Pseudotrocha</taxon>
        <taxon>Ploima</taxon>
        <taxon>Brachionidae</taxon>
        <taxon>Brachionus</taxon>
    </lineage>
</organism>
<proteinExistence type="predicted"/>
<protein>
    <recommendedName>
        <fullName evidence="4">Pesticin C-terminal domain-containing protein</fullName>
    </recommendedName>
</protein>
<name>A0A3M7PC22_BRAPC</name>
<sequence length="76" mass="8060">MKFLSFLIVATSIAVISADATYDEILRHLKDREGFKTVGYFPTLSSGVTIGIGIDLGQQTKAGLQAKGISASIISK</sequence>
<evidence type="ECO:0000313" key="5">
    <source>
        <dbReference type="EMBL" id="RMZ96598.1"/>
    </source>
</evidence>
<evidence type="ECO:0000256" key="3">
    <source>
        <dbReference type="SAM" id="SignalP"/>
    </source>
</evidence>
<dbReference type="InterPro" id="IPR023347">
    <property type="entry name" value="Lysozyme_dom_sf"/>
</dbReference>
<keyword evidence="2" id="KW-0081">Bacteriolytic enzyme</keyword>
<evidence type="ECO:0000256" key="2">
    <source>
        <dbReference type="ARBA" id="ARBA00022638"/>
    </source>
</evidence>
<reference evidence="5 6" key="1">
    <citation type="journal article" date="2018" name="Sci. Rep.">
        <title>Genomic signatures of local adaptation to the degree of environmental predictability in rotifers.</title>
        <authorList>
            <person name="Franch-Gras L."/>
            <person name="Hahn C."/>
            <person name="Garcia-Roger E.M."/>
            <person name="Carmona M.J."/>
            <person name="Serra M."/>
            <person name="Gomez A."/>
        </authorList>
    </citation>
    <scope>NUCLEOTIDE SEQUENCE [LARGE SCALE GENOMIC DNA]</scope>
    <source>
        <strain evidence="5">HYR1</strain>
    </source>
</reference>
<comment type="caution">
    <text evidence="5">The sequence shown here is derived from an EMBL/GenBank/DDBJ whole genome shotgun (WGS) entry which is preliminary data.</text>
</comment>
<dbReference type="GO" id="GO:0031640">
    <property type="term" value="P:killing of cells of another organism"/>
    <property type="evidence" value="ECO:0007669"/>
    <property type="project" value="UniProtKB-KW"/>
</dbReference>
<dbReference type="EMBL" id="REGN01012034">
    <property type="protein sequence ID" value="RMZ96598.1"/>
    <property type="molecule type" value="Genomic_DNA"/>
</dbReference>
<feature type="non-terminal residue" evidence="5">
    <location>
        <position position="76"/>
    </location>
</feature>
<keyword evidence="6" id="KW-1185">Reference proteome</keyword>
<dbReference type="GO" id="GO:0042742">
    <property type="term" value="P:defense response to bacterium"/>
    <property type="evidence" value="ECO:0007669"/>
    <property type="project" value="UniProtKB-KW"/>
</dbReference>
<evidence type="ECO:0000259" key="4">
    <source>
        <dbReference type="Pfam" id="PF16754"/>
    </source>
</evidence>
<keyword evidence="3" id="KW-0732">Signal</keyword>
<dbReference type="Pfam" id="PF16754">
    <property type="entry name" value="Pesticin"/>
    <property type="match status" value="1"/>
</dbReference>
<keyword evidence="1" id="KW-0929">Antimicrobial</keyword>
<feature type="signal peptide" evidence="3">
    <location>
        <begin position="1"/>
        <end position="18"/>
    </location>
</feature>
<accession>A0A3M7PC22</accession>
<dbReference type="Proteomes" id="UP000276133">
    <property type="component" value="Unassembled WGS sequence"/>
</dbReference>
<gene>
    <name evidence="5" type="ORF">BpHYR1_047150</name>
</gene>
<feature type="domain" description="Pesticin C-terminal" evidence="4">
    <location>
        <begin position="29"/>
        <end position="75"/>
    </location>
</feature>
<dbReference type="GO" id="GO:0003796">
    <property type="term" value="F:lysozyme activity"/>
    <property type="evidence" value="ECO:0007669"/>
    <property type="project" value="InterPro"/>
</dbReference>
<dbReference type="AlphaFoldDB" id="A0A3M7PC22"/>